<protein>
    <recommendedName>
        <fullName evidence="2">histidine kinase</fullName>
        <ecNumber evidence="2">2.7.13.3</ecNumber>
    </recommendedName>
</protein>
<dbReference type="PANTHER" id="PTHR43304">
    <property type="entry name" value="PHYTOCHROME-LIKE PROTEIN CPH1"/>
    <property type="match status" value="1"/>
</dbReference>
<dbReference type="eggNOG" id="arCOG02358">
    <property type="taxonomic scope" value="Archaea"/>
</dbReference>
<comment type="catalytic activity">
    <reaction evidence="1">
        <text>ATP + protein L-histidine = ADP + protein N-phospho-L-histidine.</text>
        <dbReference type="EC" id="2.7.13.3"/>
    </reaction>
</comment>
<dbReference type="KEGG" id="mpl:Mpal_2002"/>
<dbReference type="InterPro" id="IPR036097">
    <property type="entry name" value="HisK_dim/P_sf"/>
</dbReference>
<dbReference type="EC" id="2.7.13.3" evidence="2"/>
<feature type="coiled-coil region" evidence="6">
    <location>
        <begin position="343"/>
        <end position="391"/>
    </location>
</feature>
<feature type="domain" description="PAS" evidence="8">
    <location>
        <begin position="224"/>
        <end position="298"/>
    </location>
</feature>
<dbReference type="InterPro" id="IPR004358">
    <property type="entry name" value="Sig_transdc_His_kin-like_C"/>
</dbReference>
<dbReference type="SUPFAM" id="SSF55781">
    <property type="entry name" value="GAF domain-like"/>
    <property type="match status" value="1"/>
</dbReference>
<dbReference type="SMART" id="SM00388">
    <property type="entry name" value="HisKA"/>
    <property type="match status" value="1"/>
</dbReference>
<dbReference type="InterPro" id="IPR000700">
    <property type="entry name" value="PAS-assoc_C"/>
</dbReference>
<dbReference type="InterPro" id="IPR005467">
    <property type="entry name" value="His_kinase_dom"/>
</dbReference>
<dbReference type="STRING" id="521011.Mpal_2002"/>
<dbReference type="HOGENOM" id="CLU_000445_114_71_2"/>
<dbReference type="Gene3D" id="3.30.565.10">
    <property type="entry name" value="Histidine kinase-like ATPase, C-terminal domain"/>
    <property type="match status" value="1"/>
</dbReference>
<dbReference type="Pfam" id="PF02518">
    <property type="entry name" value="HATPase_c"/>
    <property type="match status" value="1"/>
</dbReference>
<keyword evidence="4" id="KW-0808">Transferase</keyword>
<dbReference type="eggNOG" id="arCOG02360">
    <property type="taxonomic scope" value="Archaea"/>
</dbReference>
<accession>B8GDF4</accession>
<dbReference type="CDD" id="cd00130">
    <property type="entry name" value="PAS"/>
    <property type="match status" value="2"/>
</dbReference>
<keyword evidence="5 10" id="KW-0418">Kinase</keyword>
<dbReference type="SMART" id="SM00387">
    <property type="entry name" value="HATPase_c"/>
    <property type="match status" value="1"/>
</dbReference>
<dbReference type="InterPro" id="IPR000014">
    <property type="entry name" value="PAS"/>
</dbReference>
<evidence type="ECO:0000259" key="9">
    <source>
        <dbReference type="PROSITE" id="PS50113"/>
    </source>
</evidence>
<evidence type="ECO:0000256" key="5">
    <source>
        <dbReference type="ARBA" id="ARBA00022777"/>
    </source>
</evidence>
<dbReference type="NCBIfam" id="TIGR00229">
    <property type="entry name" value="sensory_box"/>
    <property type="match status" value="2"/>
</dbReference>
<dbReference type="Proteomes" id="UP000002457">
    <property type="component" value="Chromosome"/>
</dbReference>
<gene>
    <name evidence="10" type="ordered locus">Mpal_2002</name>
</gene>
<keyword evidence="3" id="KW-0597">Phosphoprotein</keyword>
<keyword evidence="6" id="KW-0175">Coiled coil</keyword>
<evidence type="ECO:0000256" key="3">
    <source>
        <dbReference type="ARBA" id="ARBA00022553"/>
    </source>
</evidence>
<evidence type="ECO:0000256" key="1">
    <source>
        <dbReference type="ARBA" id="ARBA00000085"/>
    </source>
</evidence>
<dbReference type="CDD" id="cd00082">
    <property type="entry name" value="HisKA"/>
    <property type="match status" value="1"/>
</dbReference>
<dbReference type="InterPro" id="IPR003661">
    <property type="entry name" value="HisK_dim/P_dom"/>
</dbReference>
<dbReference type="Gene3D" id="1.10.287.130">
    <property type="match status" value="1"/>
</dbReference>
<dbReference type="PANTHER" id="PTHR43304:SF1">
    <property type="entry name" value="PAC DOMAIN-CONTAINING PROTEIN"/>
    <property type="match status" value="1"/>
</dbReference>
<dbReference type="SUPFAM" id="SSF55785">
    <property type="entry name" value="PYP-like sensor domain (PAS domain)"/>
    <property type="match status" value="2"/>
</dbReference>
<dbReference type="Pfam" id="PF00512">
    <property type="entry name" value="HisKA"/>
    <property type="match status" value="1"/>
</dbReference>
<feature type="domain" description="PAC" evidence="9">
    <location>
        <begin position="470"/>
        <end position="522"/>
    </location>
</feature>
<dbReference type="FunFam" id="3.30.565.10:FF:000006">
    <property type="entry name" value="Sensor histidine kinase WalK"/>
    <property type="match status" value="1"/>
</dbReference>
<dbReference type="InterPro" id="IPR035965">
    <property type="entry name" value="PAS-like_dom_sf"/>
</dbReference>
<evidence type="ECO:0000256" key="6">
    <source>
        <dbReference type="SAM" id="Coils"/>
    </source>
</evidence>
<dbReference type="PROSITE" id="PS50109">
    <property type="entry name" value="HIS_KIN"/>
    <property type="match status" value="1"/>
</dbReference>
<feature type="domain" description="Histidine kinase" evidence="7">
    <location>
        <begin position="540"/>
        <end position="754"/>
    </location>
</feature>
<dbReference type="SUPFAM" id="SSF47384">
    <property type="entry name" value="Homodimeric domain of signal transducing histidine kinase"/>
    <property type="match status" value="1"/>
</dbReference>
<name>B8GDF4_METPE</name>
<dbReference type="InterPro" id="IPR013655">
    <property type="entry name" value="PAS_fold_3"/>
</dbReference>
<dbReference type="Pfam" id="PF08447">
    <property type="entry name" value="PAS_3"/>
    <property type="match status" value="2"/>
</dbReference>
<evidence type="ECO:0000313" key="11">
    <source>
        <dbReference type="Proteomes" id="UP000002457"/>
    </source>
</evidence>
<keyword evidence="11" id="KW-1185">Reference proteome</keyword>
<dbReference type="PROSITE" id="PS50112">
    <property type="entry name" value="PAS"/>
    <property type="match status" value="1"/>
</dbReference>
<sequence>MFEYRFNPCLQDHDGGSLQVSYRSPHSALIKIIKSISGRFTVLVNYWDENKMDKPFRNTQEYFQAFIRTAQYIPNLTTRQDILSETGRVLIRFFGADLVGFFEPGNNGGIEGHHWILPDGVPGTAIQTRETEMIITEVLETGFLAAQHIDIPKPFATVFLPITWENQTAAVMLIGHRTSDPIPKELLNIYLAVAGLVTNAITGADEEFKNIAARKHAEEALKEAQAQLAFLVSSTPVVLYRCSASGDFNVTFISDNVQLQLGYEAHEFMDDPAFWPDHIHPDDREHVFERLHRLIKDGTATAEYRLLGKDGTYRWTHDEARVGRDANDQPVEFLGYWIDITKRKHAELALIHSNEELNGLNEELNALNEELTAAQEEMEMNNEELMTTEKMLRESEARLALALDISGMGTLDCDMVNHTSWRSLRHDQIFGYETPPSTWNLKIFFDHVLPEDREMVRKVFCDAFASQSNWSFECRIRRADGEIRWIEKTGLGQYDNAGRPLRVLGLLLDITERKQFEATQEEYAEKLMASNEELQRYAYVASHDLQEPLRSIVSFSELLNRRYRGKLDKDADEYIRFIVDGGVRMQNLIKDLLQVSRIETQAQPFAPTDARTVVADSIRSLETPIHEISAVVTVDPLPIVMADPSQLEQVFTNLIGNAIKYRRPEVPPVITISAERYGDWWEFSVRDNGIGIESEFFDRIFEMFRRLHTIDEYEGTGIGLAIVKRIVERHGGRIRVESKPGEGSTFFFTLPNENFKSRVDK</sequence>
<organism evidence="10 11">
    <name type="scientific">Methanosphaerula palustris (strain ATCC BAA-1556 / DSM 19958 / E1-9c)</name>
    <dbReference type="NCBI Taxonomy" id="521011"/>
    <lineage>
        <taxon>Archaea</taxon>
        <taxon>Methanobacteriati</taxon>
        <taxon>Methanobacteriota</taxon>
        <taxon>Stenosarchaea group</taxon>
        <taxon>Methanomicrobia</taxon>
        <taxon>Methanomicrobiales</taxon>
        <taxon>Methanoregulaceae</taxon>
        <taxon>Methanosphaerula</taxon>
    </lineage>
</organism>
<dbReference type="SMART" id="SM00086">
    <property type="entry name" value="PAC"/>
    <property type="match status" value="2"/>
</dbReference>
<dbReference type="Gene3D" id="3.30.450.20">
    <property type="entry name" value="PAS domain"/>
    <property type="match status" value="2"/>
</dbReference>
<dbReference type="Gene3D" id="2.10.70.100">
    <property type="match status" value="1"/>
</dbReference>
<dbReference type="InterPro" id="IPR001610">
    <property type="entry name" value="PAC"/>
</dbReference>
<dbReference type="PROSITE" id="PS50113">
    <property type="entry name" value="PAC"/>
    <property type="match status" value="2"/>
</dbReference>
<dbReference type="SUPFAM" id="SSF55874">
    <property type="entry name" value="ATPase domain of HSP90 chaperone/DNA topoisomerase II/histidine kinase"/>
    <property type="match status" value="1"/>
</dbReference>
<dbReference type="InterPro" id="IPR052162">
    <property type="entry name" value="Sensor_kinase/Photoreceptor"/>
</dbReference>
<dbReference type="PRINTS" id="PR00344">
    <property type="entry name" value="BCTRLSENSOR"/>
</dbReference>
<feature type="domain" description="PAC" evidence="9">
    <location>
        <begin position="300"/>
        <end position="352"/>
    </location>
</feature>
<evidence type="ECO:0000313" key="10">
    <source>
        <dbReference type="EMBL" id="ACL17305.1"/>
    </source>
</evidence>
<evidence type="ECO:0000256" key="2">
    <source>
        <dbReference type="ARBA" id="ARBA00012438"/>
    </source>
</evidence>
<evidence type="ECO:0000256" key="4">
    <source>
        <dbReference type="ARBA" id="ARBA00022679"/>
    </source>
</evidence>
<evidence type="ECO:0000259" key="8">
    <source>
        <dbReference type="PROSITE" id="PS50112"/>
    </source>
</evidence>
<dbReference type="SMART" id="SM00091">
    <property type="entry name" value="PAS"/>
    <property type="match status" value="2"/>
</dbReference>
<dbReference type="InterPro" id="IPR003594">
    <property type="entry name" value="HATPase_dom"/>
</dbReference>
<dbReference type="InterPro" id="IPR036890">
    <property type="entry name" value="HATPase_C_sf"/>
</dbReference>
<proteinExistence type="predicted"/>
<dbReference type="EMBL" id="CP001338">
    <property type="protein sequence ID" value="ACL17305.1"/>
    <property type="molecule type" value="Genomic_DNA"/>
</dbReference>
<dbReference type="GO" id="GO:0000155">
    <property type="term" value="F:phosphorelay sensor kinase activity"/>
    <property type="evidence" value="ECO:0007669"/>
    <property type="project" value="InterPro"/>
</dbReference>
<dbReference type="CDD" id="cd16921">
    <property type="entry name" value="HATPase_FilI-like"/>
    <property type="match status" value="1"/>
</dbReference>
<evidence type="ECO:0000259" key="7">
    <source>
        <dbReference type="PROSITE" id="PS50109"/>
    </source>
</evidence>
<reference evidence="10 11" key="1">
    <citation type="journal article" date="2015" name="Genome Announc.">
        <title>Complete Genome Sequence of Methanosphaerula palustris E1-9CT, a Hydrogenotrophic Methanogen Isolated from a Minerotrophic Fen Peatland.</title>
        <authorList>
            <person name="Cadillo-Quiroz H."/>
            <person name="Browne P."/>
            <person name="Kyrpides N."/>
            <person name="Woyke T."/>
            <person name="Goodwin L."/>
            <person name="Detter C."/>
            <person name="Yavitt J.B."/>
            <person name="Zinder S.H."/>
        </authorList>
    </citation>
    <scope>NUCLEOTIDE SEQUENCE [LARGE SCALE GENOMIC DNA]</scope>
    <source>
        <strain evidence="11">ATCC BAA-1556 / DSM 19958 / E1-9c</strain>
    </source>
</reference>
<dbReference type="AlphaFoldDB" id="B8GDF4"/>